<keyword evidence="11" id="KW-1185">Reference proteome</keyword>
<evidence type="ECO:0000313" key="10">
    <source>
        <dbReference type="EnsemblMetazoa" id="AAEL023509-PC"/>
    </source>
</evidence>
<dbReference type="InterPro" id="IPR036396">
    <property type="entry name" value="Cyt_P450_sf"/>
</dbReference>
<proteinExistence type="inferred from homology"/>
<accession>A0A6I8TQU3</accession>
<evidence type="ECO:0000256" key="8">
    <source>
        <dbReference type="PIRSR" id="PIRSR602401-1"/>
    </source>
</evidence>
<feature type="binding site" description="axial binding residue" evidence="8">
    <location>
        <position position="524"/>
    </location>
    <ligand>
        <name>heme</name>
        <dbReference type="ChEBI" id="CHEBI:30413"/>
    </ligand>
    <ligandPart>
        <name>Fe</name>
        <dbReference type="ChEBI" id="CHEBI:18248"/>
    </ligandPart>
</feature>
<comment type="cofactor">
    <cofactor evidence="1 8">
        <name>heme</name>
        <dbReference type="ChEBI" id="CHEBI:30413"/>
    </cofactor>
</comment>
<dbReference type="InterPro" id="IPR050479">
    <property type="entry name" value="CYP11_CYP27_families"/>
</dbReference>
<dbReference type="InterPro" id="IPR002401">
    <property type="entry name" value="Cyt_P450_E_grp-I"/>
</dbReference>
<organism evidence="10 11">
    <name type="scientific">Aedes aegypti</name>
    <name type="common">Yellowfever mosquito</name>
    <name type="synonym">Culex aegypti</name>
    <dbReference type="NCBI Taxonomy" id="7159"/>
    <lineage>
        <taxon>Eukaryota</taxon>
        <taxon>Metazoa</taxon>
        <taxon>Ecdysozoa</taxon>
        <taxon>Arthropoda</taxon>
        <taxon>Hexapoda</taxon>
        <taxon>Insecta</taxon>
        <taxon>Pterygota</taxon>
        <taxon>Neoptera</taxon>
        <taxon>Endopterygota</taxon>
        <taxon>Diptera</taxon>
        <taxon>Nematocera</taxon>
        <taxon>Culicoidea</taxon>
        <taxon>Culicidae</taxon>
        <taxon>Culicinae</taxon>
        <taxon>Aedini</taxon>
        <taxon>Aedes</taxon>
        <taxon>Stegomyia</taxon>
    </lineage>
</organism>
<dbReference type="OrthoDB" id="3945418at2759"/>
<dbReference type="SUPFAM" id="SSF48264">
    <property type="entry name" value="Cytochrome P450"/>
    <property type="match status" value="1"/>
</dbReference>
<keyword evidence="6 8" id="KW-0408">Iron</keyword>
<evidence type="ECO:0000256" key="6">
    <source>
        <dbReference type="ARBA" id="ARBA00023004"/>
    </source>
</evidence>
<keyword evidence="3 8" id="KW-0349">Heme</keyword>
<dbReference type="GO" id="GO:0020037">
    <property type="term" value="F:heme binding"/>
    <property type="evidence" value="ECO:0007669"/>
    <property type="project" value="InterPro"/>
</dbReference>
<reference evidence="10" key="2">
    <citation type="submission" date="2020-05" db="UniProtKB">
        <authorList>
            <consortium name="EnsemblMetazoa"/>
        </authorList>
    </citation>
    <scope>IDENTIFICATION</scope>
    <source>
        <strain evidence="10">LVP_AGWG</strain>
    </source>
</reference>
<evidence type="ECO:0000256" key="5">
    <source>
        <dbReference type="ARBA" id="ARBA00023002"/>
    </source>
</evidence>
<dbReference type="InterPro" id="IPR001128">
    <property type="entry name" value="Cyt_P450"/>
</dbReference>
<evidence type="ECO:0000256" key="1">
    <source>
        <dbReference type="ARBA" id="ARBA00001971"/>
    </source>
</evidence>
<dbReference type="PRINTS" id="PR00385">
    <property type="entry name" value="P450"/>
</dbReference>
<evidence type="ECO:0000256" key="7">
    <source>
        <dbReference type="ARBA" id="ARBA00023033"/>
    </source>
</evidence>
<dbReference type="GO" id="GO:0016705">
    <property type="term" value="F:oxidoreductase activity, acting on paired donors, with incorporation or reduction of molecular oxygen"/>
    <property type="evidence" value="ECO:0007669"/>
    <property type="project" value="InterPro"/>
</dbReference>
<comment type="similarity">
    <text evidence="2 9">Belongs to the cytochrome P450 family.</text>
</comment>
<keyword evidence="7 9" id="KW-0503">Monooxygenase</keyword>
<evidence type="ECO:0000256" key="2">
    <source>
        <dbReference type="ARBA" id="ARBA00010617"/>
    </source>
</evidence>
<name>A0A6I8TQU3_AEDAE</name>
<dbReference type="EnsemblMetazoa" id="AAEL023509-RC">
    <property type="protein sequence ID" value="AAEL023509-PC"/>
    <property type="gene ID" value="AAEL023509"/>
</dbReference>
<keyword evidence="4 8" id="KW-0479">Metal-binding</keyword>
<dbReference type="GO" id="GO:0005506">
    <property type="term" value="F:iron ion binding"/>
    <property type="evidence" value="ECO:0007669"/>
    <property type="project" value="InterPro"/>
</dbReference>
<dbReference type="CDD" id="cd11054">
    <property type="entry name" value="CYP24A1-like"/>
    <property type="match status" value="1"/>
</dbReference>
<protein>
    <submittedName>
        <fullName evidence="10">Uncharacterized protein</fullName>
    </submittedName>
</protein>
<dbReference type="PANTHER" id="PTHR24279:SF120">
    <property type="entry name" value="CYTOCHROME P450"/>
    <property type="match status" value="1"/>
</dbReference>
<dbReference type="FunCoup" id="A0A6I8TQU3">
    <property type="interactions" value="36"/>
</dbReference>
<dbReference type="Proteomes" id="UP000008820">
    <property type="component" value="Chromosome 3"/>
</dbReference>
<reference evidence="10 11" key="1">
    <citation type="submission" date="2017-06" db="EMBL/GenBank/DDBJ databases">
        <title>Aedes aegypti genome working group (AGWG) sequencing and assembly.</title>
        <authorList>
            <consortium name="Aedes aegypti Genome Working Group (AGWG)"/>
            <person name="Matthews B.J."/>
        </authorList>
    </citation>
    <scope>NUCLEOTIDE SEQUENCE [LARGE SCALE GENOMIC DNA]</scope>
    <source>
        <strain evidence="10 11">LVP_AGWG</strain>
    </source>
</reference>
<dbReference type="PANTHER" id="PTHR24279">
    <property type="entry name" value="CYTOCHROME P450"/>
    <property type="match status" value="1"/>
</dbReference>
<dbReference type="InParanoid" id="A0A6I8TQU3"/>
<dbReference type="InterPro" id="IPR017972">
    <property type="entry name" value="Cyt_P450_CS"/>
</dbReference>
<dbReference type="FunFam" id="1.10.630.10:FF:000006">
    <property type="entry name" value="Cytochrome P450 302a1, mitochondrial"/>
    <property type="match status" value="1"/>
</dbReference>
<dbReference type="PROSITE" id="PS00086">
    <property type="entry name" value="CYTOCHROME_P450"/>
    <property type="match status" value="1"/>
</dbReference>
<dbReference type="AlphaFoldDB" id="A0A6I8TQU3"/>
<evidence type="ECO:0000313" key="11">
    <source>
        <dbReference type="Proteomes" id="UP000008820"/>
    </source>
</evidence>
<dbReference type="PRINTS" id="PR00463">
    <property type="entry name" value="EP450I"/>
</dbReference>
<evidence type="ECO:0000256" key="4">
    <source>
        <dbReference type="ARBA" id="ARBA00022723"/>
    </source>
</evidence>
<evidence type="ECO:0000256" key="3">
    <source>
        <dbReference type="ARBA" id="ARBA00022617"/>
    </source>
</evidence>
<gene>
    <name evidence="10" type="primary">110677901</name>
</gene>
<sequence length="575" mass="66589">MNMCYSRWIYNVARFDSKANAEDTAERLDIFKPPDQTMSVTIILFYVFITAFMLLSYNPKPRKILESIKSFLLHLVHLSKNVVSTTIHVPPDAMQMNQAEPVYTVWDIPGPKRLPLVGTRWMYYVGRYKLNKMQDAFVDLHKRYGNIVLEFDHVPIVNLFDRVDMEKVLKYPSKYPYRPPTEIVEYYRRSRPDRFASTGIVNTQGEQWHELRVKLTSGIMSRKLLQAFIPTLNEIADEFVTLIRQKRDSNDCVKDFQDIANTVGLEIICCFVLGRRMGYMSGDKQKNEKFVKLAEAVKSTFMYISQSYYGVKLWKYLPTKLYRDYVRCEEIIYDTIAEIVNEALAEEQEKCAADDMRGIFLNILQSEGLDKKDKIAGIIDLIHAAIETFSNTLSFLLNNMTSHPERQARIASEFTSDTITNNDLVNAAFTRACIKESYRISPTTPCLARILEEDFDLSGYQLKAGTVVLCHTRVACQNEQNFQQANTFLPERWLEQVDENQNVYKLDEPGSSLVLPFGTGRRMCPGNKIIEIELTLIMAKIFQQFKVEYHSQLDTQFQFLLAPGTPIEIIFRDRD</sequence>
<dbReference type="Gene3D" id="1.10.630.10">
    <property type="entry name" value="Cytochrome P450"/>
    <property type="match status" value="1"/>
</dbReference>
<dbReference type="Pfam" id="PF00067">
    <property type="entry name" value="p450"/>
    <property type="match status" value="1"/>
</dbReference>
<keyword evidence="5 9" id="KW-0560">Oxidoreductase</keyword>
<dbReference type="GO" id="GO:0004497">
    <property type="term" value="F:monooxygenase activity"/>
    <property type="evidence" value="ECO:0007669"/>
    <property type="project" value="UniProtKB-KW"/>
</dbReference>
<evidence type="ECO:0000256" key="9">
    <source>
        <dbReference type="RuleBase" id="RU000461"/>
    </source>
</evidence>